<dbReference type="PANTHER" id="PTHR47797:SF1">
    <property type="entry name" value="CYTOCHROME B561 DOMAIN-CONTAINING PROTEIN-RELATED"/>
    <property type="match status" value="1"/>
</dbReference>
<evidence type="ECO:0000313" key="12">
    <source>
        <dbReference type="Proteomes" id="UP000813461"/>
    </source>
</evidence>
<sequence length="415" mass="44501">MYRPFDLLLASAFAAVTNAAFSTFVYPADKGNLTFALSAASTGDVYVHLSAPAAYQWVGVGTGSEMSGSVMWIVYAGSDKGGITLSPRLSEGHVEPSFSDQINCALVNGEGYHNSIDRTVSTRYYSANFHCTNVTTLGHGDGKLNLGNAKQPFLYAWGPTDGAISSASNNAGIKRHDSYGTFWMDMTKATTSNSAVAAVPTGAALLSTTNAGADGKAENDGDKVGPAHAAIMLAAFAIIFPLGAVLLRFLESVKIHGIVQAIGVFAAIVGVGMGVYLSTLYNHSKDVSSGHQVFGLILLVLLLCQWAIGFYHHLRFRKYKKPTIYGRIHLFLGPAIVLGGIINGFTGFNFSGDSHNNVYYGIAVAIILVIVFTLLGWKKWSKRRQQKGTQMMDDNEEPEHDHLGLNLLRGSHNVL</sequence>
<dbReference type="EMBL" id="JAGMVJ010000002">
    <property type="protein sequence ID" value="KAH7093387.1"/>
    <property type="molecule type" value="Genomic_DNA"/>
</dbReference>
<name>A0A8K0REZ9_9PLEO</name>
<evidence type="ECO:0000256" key="8">
    <source>
        <dbReference type="SAM" id="SignalP"/>
    </source>
</evidence>
<feature type="domain" description="Cytochrome b561" evidence="10">
    <location>
        <begin position="227"/>
        <end position="348"/>
    </location>
</feature>
<comment type="caution">
    <text evidence="11">The sequence shown here is derived from an EMBL/GenBank/DDBJ whole genome shotgun (WGS) entry which is preliminary data.</text>
</comment>
<dbReference type="InterPro" id="IPR005018">
    <property type="entry name" value="DOMON_domain"/>
</dbReference>
<evidence type="ECO:0000259" key="9">
    <source>
        <dbReference type="SMART" id="SM00664"/>
    </source>
</evidence>
<evidence type="ECO:0000256" key="3">
    <source>
        <dbReference type="ARBA" id="ARBA00022692"/>
    </source>
</evidence>
<dbReference type="InterPro" id="IPR006593">
    <property type="entry name" value="Cyt_b561/ferric_Rdtase_TM"/>
</dbReference>
<feature type="transmembrane region" description="Helical" evidence="7">
    <location>
        <begin position="358"/>
        <end position="377"/>
    </location>
</feature>
<evidence type="ECO:0000259" key="10">
    <source>
        <dbReference type="SMART" id="SM00665"/>
    </source>
</evidence>
<dbReference type="InterPro" id="IPR036259">
    <property type="entry name" value="MFS_trans_sf"/>
</dbReference>
<evidence type="ECO:0000256" key="7">
    <source>
        <dbReference type="SAM" id="Phobius"/>
    </source>
</evidence>
<evidence type="ECO:0000256" key="5">
    <source>
        <dbReference type="ARBA" id="ARBA00022989"/>
    </source>
</evidence>
<dbReference type="CDD" id="cd08760">
    <property type="entry name" value="Cyt_b561_FRRS1_like"/>
    <property type="match status" value="1"/>
</dbReference>
<keyword evidence="8" id="KW-0732">Signal</keyword>
<feature type="transmembrane region" description="Helical" evidence="7">
    <location>
        <begin position="324"/>
        <end position="346"/>
    </location>
</feature>
<reference evidence="11" key="1">
    <citation type="journal article" date="2021" name="Nat. Commun.">
        <title>Genetic determinants of endophytism in the Arabidopsis root mycobiome.</title>
        <authorList>
            <person name="Mesny F."/>
            <person name="Miyauchi S."/>
            <person name="Thiergart T."/>
            <person name="Pickel B."/>
            <person name="Atanasova L."/>
            <person name="Karlsson M."/>
            <person name="Huettel B."/>
            <person name="Barry K.W."/>
            <person name="Haridas S."/>
            <person name="Chen C."/>
            <person name="Bauer D."/>
            <person name="Andreopoulos W."/>
            <person name="Pangilinan J."/>
            <person name="LaButti K."/>
            <person name="Riley R."/>
            <person name="Lipzen A."/>
            <person name="Clum A."/>
            <person name="Drula E."/>
            <person name="Henrissat B."/>
            <person name="Kohler A."/>
            <person name="Grigoriev I.V."/>
            <person name="Martin F.M."/>
            <person name="Hacquard S."/>
        </authorList>
    </citation>
    <scope>NUCLEOTIDE SEQUENCE</scope>
    <source>
        <strain evidence="11">MPI-SDFR-AT-0120</strain>
    </source>
</reference>
<dbReference type="SMART" id="SM00665">
    <property type="entry name" value="B561"/>
    <property type="match status" value="1"/>
</dbReference>
<dbReference type="InterPro" id="IPR015920">
    <property type="entry name" value="Cellobiose_DH-like_cyt"/>
</dbReference>
<feature type="transmembrane region" description="Helical" evidence="7">
    <location>
        <begin position="293"/>
        <end position="312"/>
    </location>
</feature>
<feature type="signal peptide" evidence="8">
    <location>
        <begin position="1"/>
        <end position="19"/>
    </location>
</feature>
<feature type="transmembrane region" description="Helical" evidence="7">
    <location>
        <begin position="262"/>
        <end position="281"/>
    </location>
</feature>
<evidence type="ECO:0000256" key="4">
    <source>
        <dbReference type="ARBA" id="ARBA00022982"/>
    </source>
</evidence>
<feature type="chain" id="PRO_5035436111" description="Cytochrome b561 domain-containing protein" evidence="8">
    <location>
        <begin position="20"/>
        <end position="415"/>
    </location>
</feature>
<dbReference type="Pfam" id="PF16010">
    <property type="entry name" value="CDH-cyt"/>
    <property type="match status" value="1"/>
</dbReference>
<comment type="subcellular location">
    <subcellularLocation>
        <location evidence="1">Membrane</location>
    </subcellularLocation>
</comment>
<organism evidence="11 12">
    <name type="scientific">Paraphoma chrysanthemicola</name>
    <dbReference type="NCBI Taxonomy" id="798071"/>
    <lineage>
        <taxon>Eukaryota</taxon>
        <taxon>Fungi</taxon>
        <taxon>Dikarya</taxon>
        <taxon>Ascomycota</taxon>
        <taxon>Pezizomycotina</taxon>
        <taxon>Dothideomycetes</taxon>
        <taxon>Pleosporomycetidae</taxon>
        <taxon>Pleosporales</taxon>
        <taxon>Pleosporineae</taxon>
        <taxon>Phaeosphaeriaceae</taxon>
        <taxon>Paraphoma</taxon>
    </lineage>
</organism>
<evidence type="ECO:0008006" key="13">
    <source>
        <dbReference type="Google" id="ProtNLM"/>
    </source>
</evidence>
<feature type="domain" description="DOMON" evidence="9">
    <location>
        <begin position="57"/>
        <end position="158"/>
    </location>
</feature>
<evidence type="ECO:0000256" key="1">
    <source>
        <dbReference type="ARBA" id="ARBA00004370"/>
    </source>
</evidence>
<keyword evidence="3 7" id="KW-0812">Transmembrane</keyword>
<dbReference type="SUPFAM" id="SSF49344">
    <property type="entry name" value="CBD9-like"/>
    <property type="match status" value="1"/>
</dbReference>
<dbReference type="OrthoDB" id="19261at2759"/>
<evidence type="ECO:0000256" key="2">
    <source>
        <dbReference type="ARBA" id="ARBA00022448"/>
    </source>
</evidence>
<keyword evidence="6 7" id="KW-0472">Membrane</keyword>
<dbReference type="GO" id="GO:0016020">
    <property type="term" value="C:membrane"/>
    <property type="evidence" value="ECO:0007669"/>
    <property type="project" value="UniProtKB-SubCell"/>
</dbReference>
<keyword evidence="12" id="KW-1185">Reference proteome</keyword>
<feature type="transmembrane region" description="Helical" evidence="7">
    <location>
        <begin position="229"/>
        <end position="250"/>
    </location>
</feature>
<dbReference type="Pfam" id="PF03188">
    <property type="entry name" value="Cytochrom_B561"/>
    <property type="match status" value="1"/>
</dbReference>
<evidence type="ECO:0000313" key="11">
    <source>
        <dbReference type="EMBL" id="KAH7093387.1"/>
    </source>
</evidence>
<dbReference type="SUPFAM" id="SSF103473">
    <property type="entry name" value="MFS general substrate transporter"/>
    <property type="match status" value="1"/>
</dbReference>
<accession>A0A8K0REZ9</accession>
<dbReference type="SMART" id="SM00664">
    <property type="entry name" value="DoH"/>
    <property type="match status" value="1"/>
</dbReference>
<dbReference type="PANTHER" id="PTHR47797">
    <property type="entry name" value="DEHYDROGENASE, PUTATIVE (AFU_ORTHOLOGUE AFUA_8G05805)-RELATED"/>
    <property type="match status" value="1"/>
</dbReference>
<keyword evidence="4" id="KW-0249">Electron transport</keyword>
<proteinExistence type="predicted"/>
<dbReference type="AlphaFoldDB" id="A0A8K0REZ9"/>
<keyword evidence="2" id="KW-0813">Transport</keyword>
<dbReference type="CDD" id="cd09630">
    <property type="entry name" value="CDH_like_cytochrome"/>
    <property type="match status" value="1"/>
</dbReference>
<dbReference type="Gene3D" id="2.60.40.1210">
    <property type="entry name" value="Cellobiose dehydrogenase, cytochrome domain"/>
    <property type="match status" value="1"/>
</dbReference>
<gene>
    <name evidence="11" type="ORF">FB567DRAFT_587821</name>
</gene>
<evidence type="ECO:0000256" key="6">
    <source>
        <dbReference type="ARBA" id="ARBA00023136"/>
    </source>
</evidence>
<protein>
    <recommendedName>
        <fullName evidence="13">Cytochrome b561 domain-containing protein</fullName>
    </recommendedName>
</protein>
<dbReference type="Proteomes" id="UP000813461">
    <property type="component" value="Unassembled WGS sequence"/>
</dbReference>
<keyword evidence="5 7" id="KW-1133">Transmembrane helix</keyword>